<dbReference type="AlphaFoldDB" id="A0A9X3BHJ7"/>
<proteinExistence type="predicted"/>
<keyword evidence="2" id="KW-1185">Reference proteome</keyword>
<dbReference type="SUPFAM" id="SSF51658">
    <property type="entry name" value="Xylose isomerase-like"/>
    <property type="match status" value="1"/>
</dbReference>
<dbReference type="PANTHER" id="PTHR12110:SF53">
    <property type="entry name" value="BLR5974 PROTEIN"/>
    <property type="match status" value="1"/>
</dbReference>
<accession>A0A9X3BHJ7</accession>
<dbReference type="GO" id="GO:0016853">
    <property type="term" value="F:isomerase activity"/>
    <property type="evidence" value="ECO:0007669"/>
    <property type="project" value="UniProtKB-KW"/>
</dbReference>
<dbReference type="EMBL" id="JAOTIF010000007">
    <property type="protein sequence ID" value="MCU7549772.1"/>
    <property type="molecule type" value="Genomic_DNA"/>
</dbReference>
<organism evidence="1 2">
    <name type="scientific">Paraflavisolibacter caeni</name>
    <dbReference type="NCBI Taxonomy" id="2982496"/>
    <lineage>
        <taxon>Bacteria</taxon>
        <taxon>Pseudomonadati</taxon>
        <taxon>Bacteroidota</taxon>
        <taxon>Chitinophagia</taxon>
        <taxon>Chitinophagales</taxon>
        <taxon>Chitinophagaceae</taxon>
        <taxon>Paraflavisolibacter</taxon>
    </lineage>
</organism>
<dbReference type="Proteomes" id="UP001155483">
    <property type="component" value="Unassembled WGS sequence"/>
</dbReference>
<reference evidence="1" key="1">
    <citation type="submission" date="2022-09" db="EMBL/GenBank/DDBJ databases">
        <authorList>
            <person name="Yuan C."/>
            <person name="Ke Z."/>
        </authorList>
    </citation>
    <scope>NUCLEOTIDE SEQUENCE</scope>
    <source>
        <strain evidence="1">LB-8</strain>
    </source>
</reference>
<dbReference type="RefSeq" id="WP_279297211.1">
    <property type="nucleotide sequence ID" value="NZ_JAOTIF010000007.1"/>
</dbReference>
<keyword evidence="1" id="KW-0413">Isomerase</keyword>
<evidence type="ECO:0000313" key="2">
    <source>
        <dbReference type="Proteomes" id="UP001155483"/>
    </source>
</evidence>
<dbReference type="InterPro" id="IPR050312">
    <property type="entry name" value="IolE/XylAMocC-like"/>
</dbReference>
<evidence type="ECO:0000313" key="1">
    <source>
        <dbReference type="EMBL" id="MCU7549772.1"/>
    </source>
</evidence>
<dbReference type="InterPro" id="IPR036237">
    <property type="entry name" value="Xyl_isomerase-like_sf"/>
</dbReference>
<protein>
    <submittedName>
        <fullName evidence="1">Sugar phosphate isomerase/epimerase</fullName>
    </submittedName>
</protein>
<sequence length="334" mass="38344">MQHDIDFGVSLYGFTQQWCENKDYGFDDMFKELNRLGIKKFEIVGSQMFNNYPNPTEEEINHLLALCKKYDVEPFSYGGGIDAGKYSDHDMTDQEIIAEVTFELMTAYKLGCKYIRGFGIPTHLVKEVARFAEFYNIKIAIEVHAPSRPSDPKVQELIQQIKESGSSFIGLVPDFGCFVERPNPFVLQRYIGLGANEAILNFIVENRHNGYTEESIWQKVQEMGGGQTEKLAISELFGYLSFAPADLEGFKSLLPWCLYFHGKFYHIDENGVETTIPYQQLLKLIVESGFKGVIMTEYEGHCFYLNDAPEQIKRHLQMERNILSQLEVKRISTV</sequence>
<comment type="caution">
    <text evidence="1">The sequence shown here is derived from an EMBL/GenBank/DDBJ whole genome shotgun (WGS) entry which is preliminary data.</text>
</comment>
<gene>
    <name evidence="1" type="ORF">OCK74_11640</name>
</gene>
<dbReference type="PANTHER" id="PTHR12110">
    <property type="entry name" value="HYDROXYPYRUVATE ISOMERASE"/>
    <property type="match status" value="1"/>
</dbReference>
<name>A0A9X3BHJ7_9BACT</name>
<dbReference type="Gene3D" id="3.20.20.150">
    <property type="entry name" value="Divalent-metal-dependent TIM barrel enzymes"/>
    <property type="match status" value="1"/>
</dbReference>
<reference evidence="1" key="2">
    <citation type="submission" date="2023-04" db="EMBL/GenBank/DDBJ databases">
        <title>Paracnuella aquatica gen. nov., sp. nov., a member of the family Chitinophagaceae isolated from a hot spring.</title>
        <authorList>
            <person name="Wang C."/>
        </authorList>
    </citation>
    <scope>NUCLEOTIDE SEQUENCE</scope>
    <source>
        <strain evidence="1">LB-8</strain>
    </source>
</reference>